<dbReference type="PATRIC" id="fig|199198.5.peg.4849"/>
<accession>A0A0P9IIX2</accession>
<dbReference type="GO" id="GO:0015288">
    <property type="term" value="F:porin activity"/>
    <property type="evidence" value="ECO:0007669"/>
    <property type="project" value="TreeGrafter"/>
</dbReference>
<dbReference type="PANTHER" id="PTHR34596">
    <property type="entry name" value="CHITOPORIN"/>
    <property type="match status" value="1"/>
</dbReference>
<evidence type="ECO:0000256" key="3">
    <source>
        <dbReference type="ARBA" id="ARBA00022729"/>
    </source>
</evidence>
<feature type="signal peptide" evidence="4">
    <location>
        <begin position="1"/>
        <end position="22"/>
    </location>
</feature>
<evidence type="ECO:0000313" key="5">
    <source>
        <dbReference type="EMBL" id="KPW09217.1"/>
    </source>
</evidence>
<dbReference type="EMBL" id="LJPM01000589">
    <property type="protein sequence ID" value="KPW09217.1"/>
    <property type="molecule type" value="Genomic_DNA"/>
</dbReference>
<evidence type="ECO:0000256" key="2">
    <source>
        <dbReference type="ARBA" id="ARBA00022448"/>
    </source>
</evidence>
<reference evidence="5 6" key="1">
    <citation type="submission" date="2015-09" db="EMBL/GenBank/DDBJ databases">
        <title>Genome announcement of multiple Pseudomonas syringae strains.</title>
        <authorList>
            <person name="Thakur S."/>
            <person name="Wang P.W."/>
            <person name="Gong Y."/>
            <person name="Weir B.S."/>
            <person name="Guttman D.S."/>
        </authorList>
    </citation>
    <scope>NUCLEOTIDE SEQUENCE [LARGE SCALE GENOMIC DNA]</scope>
    <source>
        <strain evidence="5 6">ICMP2802</strain>
    </source>
</reference>
<comment type="caution">
    <text evidence="5">The sequence shown here is derived from an EMBL/GenBank/DDBJ whole genome shotgun (WGS) entry which is preliminary data.</text>
</comment>
<evidence type="ECO:0000256" key="1">
    <source>
        <dbReference type="ARBA" id="ARBA00009075"/>
    </source>
</evidence>
<keyword evidence="3 4" id="KW-0732">Signal</keyword>
<keyword evidence="2" id="KW-0813">Transport</keyword>
<dbReference type="RefSeq" id="WP_004407720.1">
    <property type="nucleotide sequence ID" value="NZ_LGAR01000114.1"/>
</dbReference>
<evidence type="ECO:0000256" key="4">
    <source>
        <dbReference type="SAM" id="SignalP"/>
    </source>
</evidence>
<dbReference type="GO" id="GO:0016020">
    <property type="term" value="C:membrane"/>
    <property type="evidence" value="ECO:0007669"/>
    <property type="project" value="InterPro"/>
</dbReference>
<name>A0A0P9IIX2_PSESX</name>
<dbReference type="Pfam" id="PF03573">
    <property type="entry name" value="OprD"/>
    <property type="match status" value="1"/>
</dbReference>
<organism evidence="5 6">
    <name type="scientific">Pseudomonas syringae pv. aceris</name>
    <dbReference type="NCBI Taxonomy" id="199198"/>
    <lineage>
        <taxon>Bacteria</taxon>
        <taxon>Pseudomonadati</taxon>
        <taxon>Pseudomonadota</taxon>
        <taxon>Gammaproteobacteria</taxon>
        <taxon>Pseudomonadales</taxon>
        <taxon>Pseudomonadaceae</taxon>
        <taxon>Pseudomonas</taxon>
        <taxon>Pseudomonas syringae</taxon>
    </lineage>
</organism>
<gene>
    <name evidence="5" type="ORF">ALO91_103424</name>
</gene>
<proteinExistence type="inferred from homology"/>
<dbReference type="Proteomes" id="UP000050297">
    <property type="component" value="Unassembled WGS sequence"/>
</dbReference>
<evidence type="ECO:0008006" key="7">
    <source>
        <dbReference type="Google" id="ProtNLM"/>
    </source>
</evidence>
<dbReference type="Gene3D" id="2.40.160.10">
    <property type="entry name" value="Porin"/>
    <property type="match status" value="1"/>
</dbReference>
<dbReference type="PANTHER" id="PTHR34596:SF2">
    <property type="entry name" value="CHITOPORIN"/>
    <property type="match status" value="1"/>
</dbReference>
<dbReference type="InterPro" id="IPR023614">
    <property type="entry name" value="Porin_dom_sf"/>
</dbReference>
<dbReference type="AlphaFoldDB" id="A0A0P9IIX2"/>
<dbReference type="InterPro" id="IPR005318">
    <property type="entry name" value="OM_porin_bac"/>
</dbReference>
<protein>
    <recommendedName>
        <fullName evidence="7">Outer membrane porin</fullName>
    </recommendedName>
</protein>
<feature type="chain" id="PRO_5006159433" description="Outer membrane porin" evidence="4">
    <location>
        <begin position="23"/>
        <end position="412"/>
    </location>
</feature>
<comment type="similarity">
    <text evidence="1">Belongs to the outer membrane porin (Opr) (TC 1.B.25) family.</text>
</comment>
<evidence type="ECO:0000313" key="6">
    <source>
        <dbReference type="Proteomes" id="UP000050297"/>
    </source>
</evidence>
<sequence>MKSAILWGAVGVVAVVTTHANADEYESSFFKDSKSSVLLRNFYMNRDYRNPGASQSKRDEWAQGVIANFSSGFTNGTVGFGIDTTAMLGMKLDSSSDNINTGLLPASGNGVAGSDHAPADYTKAVGAVKLKYSNTVLKYGEMTVKNPVFMTSDSRLLPETAEGFYLVSKEVPGLTLEAGHFTSIRLRAQTNRASGPLTQADFAGGSYSVTPALTASVYASSIKDYWDKRYLGLTWIKPLDLKSAFTLDFNGYDQKSKGQALGGDLDLRAFSLKAGYRFGGHSAALAYQVIDGRGAYKYGADGSDTNYLVNYIQYMDATHAGEHSWQARYDYDFAAVGVPGLNFMTRYARGDNFKTSAGDGAKEWERNISLAYTIQAGPVKNLNFKIRQATYRSDINSQIDEVRVITEYPLSF</sequence>